<evidence type="ECO:0000259" key="6">
    <source>
        <dbReference type="Pfam" id="PF00281"/>
    </source>
</evidence>
<dbReference type="PANTHER" id="PTHR11994">
    <property type="entry name" value="60S RIBOSOMAL PROTEIN L11-RELATED"/>
    <property type="match status" value="1"/>
</dbReference>
<keyword evidence="3 5" id="KW-0687">Ribonucleoprotein</keyword>
<evidence type="ECO:0000256" key="3">
    <source>
        <dbReference type="ARBA" id="ARBA00023274"/>
    </source>
</evidence>
<evidence type="ECO:0000256" key="5">
    <source>
        <dbReference type="RuleBase" id="RU003930"/>
    </source>
</evidence>
<dbReference type="PROSITE" id="PS00358">
    <property type="entry name" value="RIBOSOMAL_L5"/>
    <property type="match status" value="1"/>
</dbReference>
<evidence type="ECO:0000313" key="9">
    <source>
        <dbReference type="Proteomes" id="UP000177062"/>
    </source>
</evidence>
<evidence type="ECO:0000259" key="7">
    <source>
        <dbReference type="Pfam" id="PF00673"/>
    </source>
</evidence>
<dbReference type="InterPro" id="IPR002132">
    <property type="entry name" value="Ribosomal_uL5"/>
</dbReference>
<dbReference type="AlphaFoldDB" id="A0A1G1Z066"/>
<dbReference type="PIRSF" id="PIRSF002161">
    <property type="entry name" value="Ribosomal_L5"/>
    <property type="match status" value="1"/>
</dbReference>
<gene>
    <name evidence="8" type="ORF">A2Y84_00825</name>
</gene>
<dbReference type="InterPro" id="IPR031310">
    <property type="entry name" value="Ribosomal_uL5_N"/>
</dbReference>
<protein>
    <recommendedName>
        <fullName evidence="4">50S ribosomal protein L5</fullName>
    </recommendedName>
</protein>
<proteinExistence type="inferred from homology"/>
<evidence type="ECO:0000313" key="8">
    <source>
        <dbReference type="EMBL" id="OGY57037.1"/>
    </source>
</evidence>
<dbReference type="InterPro" id="IPR022803">
    <property type="entry name" value="Ribosomal_uL5_dom_sf"/>
</dbReference>
<dbReference type="Pfam" id="PF00281">
    <property type="entry name" value="Ribosomal_L5"/>
    <property type="match status" value="1"/>
</dbReference>
<dbReference type="GO" id="GO:0006412">
    <property type="term" value="P:translation"/>
    <property type="evidence" value="ECO:0007669"/>
    <property type="project" value="InterPro"/>
</dbReference>
<sequence length="160" mass="18280">MQSHHLKKIVIATGVGRLRQNAQFEASILPEMMKDLSLITGQKPAPCPARKSIAGFKIRQGNLVGLKVTLRGRRMNDFLHRLINITLPRVRDFRGIEPKQIDKEGSLNIGFREHVVFPEIIPEESKFDFGLQVTLVSGIKDPVKAYHFFRDELKLPLKER</sequence>
<dbReference type="InterPro" id="IPR031309">
    <property type="entry name" value="Ribosomal_uL5_C"/>
</dbReference>
<dbReference type="InterPro" id="IPR020929">
    <property type="entry name" value="Ribosomal_uL5_CS"/>
</dbReference>
<dbReference type="SUPFAM" id="SSF55282">
    <property type="entry name" value="RL5-like"/>
    <property type="match status" value="1"/>
</dbReference>
<evidence type="ECO:0000256" key="1">
    <source>
        <dbReference type="ARBA" id="ARBA00008553"/>
    </source>
</evidence>
<dbReference type="GO" id="GO:1990904">
    <property type="term" value="C:ribonucleoprotein complex"/>
    <property type="evidence" value="ECO:0007669"/>
    <property type="project" value="UniProtKB-KW"/>
</dbReference>
<dbReference type="GO" id="GO:0003735">
    <property type="term" value="F:structural constituent of ribosome"/>
    <property type="evidence" value="ECO:0007669"/>
    <property type="project" value="InterPro"/>
</dbReference>
<keyword evidence="2 5" id="KW-0689">Ribosomal protein</keyword>
<comment type="caution">
    <text evidence="8">The sequence shown here is derived from an EMBL/GenBank/DDBJ whole genome shotgun (WGS) entry which is preliminary data.</text>
</comment>
<dbReference type="EMBL" id="MHIT01000010">
    <property type="protein sequence ID" value="OGY57037.1"/>
    <property type="molecule type" value="Genomic_DNA"/>
</dbReference>
<reference evidence="8 9" key="1">
    <citation type="journal article" date="2016" name="Nat. Commun.">
        <title>Thousands of microbial genomes shed light on interconnected biogeochemical processes in an aquifer system.</title>
        <authorList>
            <person name="Anantharaman K."/>
            <person name="Brown C.T."/>
            <person name="Hug L.A."/>
            <person name="Sharon I."/>
            <person name="Castelle C.J."/>
            <person name="Probst A.J."/>
            <person name="Thomas B.C."/>
            <person name="Singh A."/>
            <person name="Wilkins M.J."/>
            <person name="Karaoz U."/>
            <person name="Brodie E.L."/>
            <person name="Williams K.H."/>
            <person name="Hubbard S.S."/>
            <person name="Banfield J.F."/>
        </authorList>
    </citation>
    <scope>NUCLEOTIDE SEQUENCE [LARGE SCALE GENOMIC DNA]</scope>
</reference>
<organism evidence="8 9">
    <name type="scientific">Candidatus Colwellbacteria bacterium RBG_13_48_8</name>
    <dbReference type="NCBI Taxonomy" id="1797685"/>
    <lineage>
        <taxon>Bacteria</taxon>
        <taxon>Candidatus Colwelliibacteriota</taxon>
    </lineage>
</organism>
<dbReference type="Proteomes" id="UP000177062">
    <property type="component" value="Unassembled WGS sequence"/>
</dbReference>
<dbReference type="Gene3D" id="3.30.1440.10">
    <property type="match status" value="1"/>
</dbReference>
<evidence type="ECO:0000256" key="4">
    <source>
        <dbReference type="ARBA" id="ARBA00035461"/>
    </source>
</evidence>
<accession>A0A1G1Z066</accession>
<dbReference type="GO" id="GO:0005840">
    <property type="term" value="C:ribosome"/>
    <property type="evidence" value="ECO:0007669"/>
    <property type="project" value="UniProtKB-KW"/>
</dbReference>
<feature type="domain" description="Large ribosomal subunit protein uL5 N-terminal" evidence="6">
    <location>
        <begin position="1"/>
        <end position="59"/>
    </location>
</feature>
<comment type="similarity">
    <text evidence="1 5">Belongs to the universal ribosomal protein uL5 family.</text>
</comment>
<evidence type="ECO:0000256" key="2">
    <source>
        <dbReference type="ARBA" id="ARBA00022980"/>
    </source>
</evidence>
<name>A0A1G1Z066_9BACT</name>
<dbReference type="Pfam" id="PF00673">
    <property type="entry name" value="Ribosomal_L5_C"/>
    <property type="match status" value="1"/>
</dbReference>
<feature type="domain" description="Large ribosomal subunit protein uL5 C-terminal" evidence="7">
    <location>
        <begin position="64"/>
        <end position="138"/>
    </location>
</feature>